<reference evidence="2 3" key="1">
    <citation type="journal article" date="2016" name="Nat. Commun.">
        <title>Extremotolerant tardigrade genome and improved radiotolerance of human cultured cells by tardigrade-unique protein.</title>
        <authorList>
            <person name="Hashimoto T."/>
            <person name="Horikawa D.D."/>
            <person name="Saito Y."/>
            <person name="Kuwahara H."/>
            <person name="Kozuka-Hata H."/>
            <person name="Shin-I T."/>
            <person name="Minakuchi Y."/>
            <person name="Ohishi K."/>
            <person name="Motoyama A."/>
            <person name="Aizu T."/>
            <person name="Enomoto A."/>
            <person name="Kondo K."/>
            <person name="Tanaka S."/>
            <person name="Hara Y."/>
            <person name="Koshikawa S."/>
            <person name="Sagara H."/>
            <person name="Miura T."/>
            <person name="Yokobori S."/>
            <person name="Miyagawa K."/>
            <person name="Suzuki Y."/>
            <person name="Kubo T."/>
            <person name="Oyama M."/>
            <person name="Kohara Y."/>
            <person name="Fujiyama A."/>
            <person name="Arakawa K."/>
            <person name="Katayama T."/>
            <person name="Toyoda A."/>
            <person name="Kunieda T."/>
        </authorList>
    </citation>
    <scope>NUCLEOTIDE SEQUENCE [LARGE SCALE GENOMIC DNA]</scope>
    <source>
        <strain evidence="2 3">YOKOZUNA-1</strain>
    </source>
</reference>
<keyword evidence="3" id="KW-1185">Reference proteome</keyword>
<evidence type="ECO:0000313" key="2">
    <source>
        <dbReference type="EMBL" id="GAU94868.1"/>
    </source>
</evidence>
<proteinExistence type="predicted"/>
<comment type="caution">
    <text evidence="2">The sequence shown here is derived from an EMBL/GenBank/DDBJ whole genome shotgun (WGS) entry which is preliminary data.</text>
</comment>
<evidence type="ECO:0000256" key="1">
    <source>
        <dbReference type="SAM" id="MobiDB-lite"/>
    </source>
</evidence>
<evidence type="ECO:0000313" key="3">
    <source>
        <dbReference type="Proteomes" id="UP000186922"/>
    </source>
</evidence>
<dbReference type="EMBL" id="BDGG01000003">
    <property type="protein sequence ID" value="GAU94868.1"/>
    <property type="molecule type" value="Genomic_DNA"/>
</dbReference>
<feature type="compositionally biased region" description="Basic and acidic residues" evidence="1">
    <location>
        <begin position="127"/>
        <end position="143"/>
    </location>
</feature>
<gene>
    <name evidence="2" type="primary">RvY_06574-1</name>
    <name evidence="2" type="synonym">RvY_06574.1</name>
    <name evidence="2" type="ORF">RvY_06574</name>
</gene>
<dbReference type="Proteomes" id="UP000186922">
    <property type="component" value="Unassembled WGS sequence"/>
</dbReference>
<feature type="region of interest" description="Disordered" evidence="1">
    <location>
        <begin position="103"/>
        <end position="143"/>
    </location>
</feature>
<sequence>MAMMLPQTILRAVTSMRSGAAGYRPKRNFAVHAGLLYSSGNSVPTSQIQKTVNTKIQIDVPNFTHKTELVQEHAAQQHEMEVMEELSHAEPKDPIELAHETHRSGSIVFEEGKDEASLQEQQAKSGKKVDYFKDQSTDKKKST</sequence>
<organism evidence="2 3">
    <name type="scientific">Ramazzottius varieornatus</name>
    <name type="common">Water bear</name>
    <name type="synonym">Tardigrade</name>
    <dbReference type="NCBI Taxonomy" id="947166"/>
    <lineage>
        <taxon>Eukaryota</taxon>
        <taxon>Metazoa</taxon>
        <taxon>Ecdysozoa</taxon>
        <taxon>Tardigrada</taxon>
        <taxon>Eutardigrada</taxon>
        <taxon>Parachela</taxon>
        <taxon>Hypsibioidea</taxon>
        <taxon>Ramazzottiidae</taxon>
        <taxon>Ramazzottius</taxon>
    </lineage>
</organism>
<name>A0A1D1V8M6_RAMVA</name>
<protein>
    <submittedName>
        <fullName evidence="2">Uncharacterized protein</fullName>
    </submittedName>
</protein>
<accession>A0A1D1V8M6</accession>
<dbReference type="AlphaFoldDB" id="A0A1D1V8M6"/>